<accession>A0A423WPE7</accession>
<dbReference type="EMBL" id="LJZO01000001">
    <property type="protein sequence ID" value="ROW05338.1"/>
    <property type="molecule type" value="Genomic_DNA"/>
</dbReference>
<evidence type="ECO:0000313" key="2">
    <source>
        <dbReference type="EMBL" id="ROW05338.1"/>
    </source>
</evidence>
<keyword evidence="3" id="KW-1185">Reference proteome</keyword>
<dbReference type="PANTHER" id="PTHR37848:SF1">
    <property type="entry name" value="SUN DOMAIN-CONTAINING PROTEIN"/>
    <property type="match status" value="1"/>
</dbReference>
<dbReference type="AlphaFoldDB" id="A0A423WPE7"/>
<protein>
    <submittedName>
        <fullName evidence="2">Uncharacterized protein</fullName>
    </submittedName>
</protein>
<evidence type="ECO:0000256" key="1">
    <source>
        <dbReference type="SAM" id="MobiDB-lite"/>
    </source>
</evidence>
<dbReference type="PANTHER" id="PTHR37848">
    <property type="entry name" value="EXPRESSED PROTEIN"/>
    <property type="match status" value="1"/>
</dbReference>
<gene>
    <name evidence="2" type="ORF">VSDG_00323</name>
</gene>
<sequence length="383" mass="42274">MSGIEENPWVSEKDRLRAHFTQLDHGPPPTPTSVSLGSPISPLDTHDGDGSSSGPQQHQDCPLTPPPYSGPSRTSQLDLLTPPDSHSQGRAQRSHQTHEHPGLPCLDYRLYSPPLFELSSDCTTIKSNAPYLSTTTQALTSLIRSQATVPPKPQVHVTGRRAHKLDFAIKLNLMPLLIPGDARQRMDYIRCVGAGEVAYRGGTRPGLQPDVGDHAGLEEWARRFVDDTSPVKSFVLERTVANLDTDWLEGQIRSLVASTAYKGVVTVTFPVTHRRVEVQNPDKVNKLFTGLTALFVGKSSYEVVKAVWPFATCSRAEAAEAGVVRRCAVQSEEQWWKEWAQPIRYAIATKRHGWVTNEDKLEAMMEGKGKGVSAVNWGPSEDW</sequence>
<comment type="caution">
    <text evidence="2">The sequence shown here is derived from an EMBL/GenBank/DDBJ whole genome shotgun (WGS) entry which is preliminary data.</text>
</comment>
<feature type="compositionally biased region" description="Polar residues" evidence="1">
    <location>
        <begin position="71"/>
        <end position="91"/>
    </location>
</feature>
<feature type="compositionally biased region" description="Polar residues" evidence="1">
    <location>
        <begin position="50"/>
        <end position="59"/>
    </location>
</feature>
<proteinExistence type="predicted"/>
<dbReference type="Proteomes" id="UP000284375">
    <property type="component" value="Unassembled WGS sequence"/>
</dbReference>
<dbReference type="OrthoDB" id="203796at2759"/>
<reference evidence="2 3" key="1">
    <citation type="submission" date="2015-09" db="EMBL/GenBank/DDBJ databases">
        <title>Host preference determinants of Valsa canker pathogens revealed by comparative genomics.</title>
        <authorList>
            <person name="Yin Z."/>
            <person name="Huang L."/>
        </authorList>
    </citation>
    <scope>NUCLEOTIDE SEQUENCE [LARGE SCALE GENOMIC DNA]</scope>
    <source>
        <strain evidence="2 3">YSFL</strain>
    </source>
</reference>
<name>A0A423WPE7_CYTCH</name>
<organism evidence="2 3">
    <name type="scientific">Cytospora chrysosperma</name>
    <name type="common">Cytospora canker fungus</name>
    <name type="synonym">Sphaeria chrysosperma</name>
    <dbReference type="NCBI Taxonomy" id="252740"/>
    <lineage>
        <taxon>Eukaryota</taxon>
        <taxon>Fungi</taxon>
        <taxon>Dikarya</taxon>
        <taxon>Ascomycota</taxon>
        <taxon>Pezizomycotina</taxon>
        <taxon>Sordariomycetes</taxon>
        <taxon>Sordariomycetidae</taxon>
        <taxon>Diaporthales</taxon>
        <taxon>Cytosporaceae</taxon>
        <taxon>Cytospora</taxon>
    </lineage>
</organism>
<feature type="region of interest" description="Disordered" evidence="1">
    <location>
        <begin position="1"/>
        <end position="104"/>
    </location>
</feature>
<evidence type="ECO:0000313" key="3">
    <source>
        <dbReference type="Proteomes" id="UP000284375"/>
    </source>
</evidence>